<dbReference type="AlphaFoldDB" id="A0A0D2IBF2"/>
<gene>
    <name evidence="2" type="ORF">Z519_05470</name>
</gene>
<dbReference type="GO" id="GO:0042797">
    <property type="term" value="P:tRNA transcription by RNA polymerase III"/>
    <property type="evidence" value="ECO:0007669"/>
    <property type="project" value="TreeGrafter"/>
</dbReference>
<evidence type="ECO:0000256" key="1">
    <source>
        <dbReference type="SAM" id="MobiDB-lite"/>
    </source>
</evidence>
<dbReference type="HOGENOM" id="CLU_045565_1_0_1"/>
<reference evidence="2" key="1">
    <citation type="submission" date="2015-01" db="EMBL/GenBank/DDBJ databases">
        <title>The Genome Sequence of Cladophialophora bantiana CBS 173.52.</title>
        <authorList>
            <consortium name="The Broad Institute Genomics Platform"/>
            <person name="Cuomo C."/>
            <person name="de Hoog S."/>
            <person name="Gorbushina A."/>
            <person name="Stielow B."/>
            <person name="Teixiera M."/>
            <person name="Abouelleil A."/>
            <person name="Chapman S.B."/>
            <person name="Priest M."/>
            <person name="Young S.K."/>
            <person name="Wortman J."/>
            <person name="Nusbaum C."/>
            <person name="Birren B."/>
        </authorList>
    </citation>
    <scope>NUCLEOTIDE SEQUENCE [LARGE SCALE GENOMIC DNA]</scope>
    <source>
        <strain evidence="2">CBS 173.52</strain>
    </source>
</reference>
<feature type="region of interest" description="Disordered" evidence="1">
    <location>
        <begin position="289"/>
        <end position="428"/>
    </location>
</feature>
<dbReference type="InterPro" id="IPR006886">
    <property type="entry name" value="RNA_pol_III_Rpc5"/>
</dbReference>
<dbReference type="Pfam" id="PF04801">
    <property type="entry name" value="RPC5"/>
    <property type="match status" value="1"/>
</dbReference>
<keyword evidence="3" id="KW-1185">Reference proteome</keyword>
<feature type="compositionally biased region" description="Basic and acidic residues" evidence="1">
    <location>
        <begin position="291"/>
        <end position="304"/>
    </location>
</feature>
<dbReference type="GeneID" id="27698398"/>
<evidence type="ECO:0000313" key="2">
    <source>
        <dbReference type="EMBL" id="KIW94154.1"/>
    </source>
</evidence>
<accession>A0A0D2IBF2</accession>
<feature type="compositionally biased region" description="Polar residues" evidence="1">
    <location>
        <begin position="395"/>
        <end position="404"/>
    </location>
</feature>
<dbReference type="Proteomes" id="UP000053789">
    <property type="component" value="Unassembled WGS sequence"/>
</dbReference>
<dbReference type="EMBL" id="KN846986">
    <property type="protein sequence ID" value="KIW94154.1"/>
    <property type="molecule type" value="Genomic_DNA"/>
</dbReference>
<dbReference type="RefSeq" id="XP_016620823.1">
    <property type="nucleotide sequence ID" value="XM_016763210.1"/>
</dbReference>
<name>A0A0D2IBF2_CLAB1</name>
<dbReference type="PANTHER" id="PTHR12069:SF0">
    <property type="entry name" value="DNA-DIRECTED RNA POLYMERASE III SUBUNIT RPC5"/>
    <property type="match status" value="1"/>
</dbReference>
<dbReference type="VEuPathDB" id="FungiDB:Z519_05470"/>
<feature type="compositionally biased region" description="Basic and acidic residues" evidence="1">
    <location>
        <begin position="366"/>
        <end position="381"/>
    </location>
</feature>
<proteinExistence type="predicted"/>
<dbReference type="PANTHER" id="PTHR12069">
    <property type="entry name" value="DNA-DIRECTED RNA POLYMERASES III 80 KDA POLYPEPTIDE RNA POLYMERASE III SUBUNIT 5"/>
    <property type="match status" value="1"/>
</dbReference>
<feature type="compositionally biased region" description="Basic and acidic residues" evidence="1">
    <location>
        <begin position="311"/>
        <end position="333"/>
    </location>
</feature>
<sequence length="428" mass="47381">MAEDDDPVIASYDVCLTNSFSSDTKDSSKLYLLQYPSYRSHDRPYNAAWGQAPTSFRLKSEAGFIEVDIPMLTQGYYSESAGERFGRAVAESRTLNAGGSFGLAGGFGTGTAQMRLKDIPMHDQPPSPAPLLNTQTLGGKIAHQSAHDPIYLVGCFHQNRIHLSFLDAVVQMRPQLHHIDAEDEINQKRFTGGSNASSSRQKPGLEQPAPKVESKAIEIKIRDTKDDSKDRTMNGNARQLRDIQMDQWQKYEWVDEDEPGAKTVFGSRLRLDSDQLHALPKLQSCISNGDWLDKMSAPREDGKKGLLSKLRGRERERARRKKAEEEKRQRQKEASGAASSSHGPLLNMSEDSDLSSPEITDDDLAEEHSATAKNATDDIQIKPEPATSFPASRRNLMSSATKSVPNNPPKKRGRPRKNPPADSIPVGD</sequence>
<feature type="compositionally biased region" description="Polar residues" evidence="1">
    <location>
        <begin position="188"/>
        <end position="201"/>
    </location>
</feature>
<evidence type="ECO:0000313" key="3">
    <source>
        <dbReference type="Proteomes" id="UP000053789"/>
    </source>
</evidence>
<organism evidence="2 3">
    <name type="scientific">Cladophialophora bantiana (strain ATCC 10958 / CBS 173.52 / CDC B-1940 / NIH 8579)</name>
    <name type="common">Xylohypha bantiana</name>
    <dbReference type="NCBI Taxonomy" id="1442370"/>
    <lineage>
        <taxon>Eukaryota</taxon>
        <taxon>Fungi</taxon>
        <taxon>Dikarya</taxon>
        <taxon>Ascomycota</taxon>
        <taxon>Pezizomycotina</taxon>
        <taxon>Eurotiomycetes</taxon>
        <taxon>Chaetothyriomycetidae</taxon>
        <taxon>Chaetothyriales</taxon>
        <taxon>Herpotrichiellaceae</taxon>
        <taxon>Cladophialophora</taxon>
    </lineage>
</organism>
<dbReference type="GO" id="GO:0005666">
    <property type="term" value="C:RNA polymerase III complex"/>
    <property type="evidence" value="ECO:0007669"/>
    <property type="project" value="TreeGrafter"/>
</dbReference>
<protein>
    <submittedName>
        <fullName evidence="2">Uncharacterized protein</fullName>
    </submittedName>
</protein>
<feature type="region of interest" description="Disordered" evidence="1">
    <location>
        <begin position="183"/>
        <end position="213"/>
    </location>
</feature>
<dbReference type="OrthoDB" id="340681at2759"/>